<dbReference type="InterPro" id="IPR052519">
    <property type="entry name" value="Euk-type_GlcNAc_Kinase"/>
</dbReference>
<dbReference type="STRING" id="410764.GA0061103_4547"/>
<dbReference type="CDD" id="cd24007">
    <property type="entry name" value="ASKHA_NBD_eukNAGK-like"/>
    <property type="match status" value="1"/>
</dbReference>
<dbReference type="Proteomes" id="UP000199101">
    <property type="component" value="Unassembled WGS sequence"/>
</dbReference>
<protein>
    <submittedName>
        <fullName evidence="2">BadF-type ATPase</fullName>
    </submittedName>
</protein>
<dbReference type="OrthoDB" id="63487at2"/>
<dbReference type="Pfam" id="PF01869">
    <property type="entry name" value="BcrAD_BadFG"/>
    <property type="match status" value="1"/>
</dbReference>
<dbReference type="PANTHER" id="PTHR43190">
    <property type="entry name" value="N-ACETYL-D-GLUCOSAMINE KINASE"/>
    <property type="match status" value="1"/>
</dbReference>
<evidence type="ECO:0000313" key="3">
    <source>
        <dbReference type="Proteomes" id="UP000199101"/>
    </source>
</evidence>
<accession>A0A1C3VZF4</accession>
<organism evidence="2 3">
    <name type="scientific">Rhizobium multihospitium</name>
    <dbReference type="NCBI Taxonomy" id="410764"/>
    <lineage>
        <taxon>Bacteria</taxon>
        <taxon>Pseudomonadati</taxon>
        <taxon>Pseudomonadota</taxon>
        <taxon>Alphaproteobacteria</taxon>
        <taxon>Hyphomicrobiales</taxon>
        <taxon>Rhizobiaceae</taxon>
        <taxon>Rhizobium/Agrobacterium group</taxon>
        <taxon>Rhizobium</taxon>
    </lineage>
</organism>
<dbReference type="InterPro" id="IPR043129">
    <property type="entry name" value="ATPase_NBD"/>
</dbReference>
<dbReference type="RefSeq" id="WP_092713258.1">
    <property type="nucleotide sequence ID" value="NZ_FMAG01000004.1"/>
</dbReference>
<evidence type="ECO:0000259" key="1">
    <source>
        <dbReference type="Pfam" id="PF01869"/>
    </source>
</evidence>
<name>A0A1C3VZF4_9HYPH</name>
<dbReference type="Gene3D" id="3.30.420.40">
    <property type="match status" value="2"/>
</dbReference>
<dbReference type="EMBL" id="FMAG01000004">
    <property type="protein sequence ID" value="SCB32964.1"/>
    <property type="molecule type" value="Genomic_DNA"/>
</dbReference>
<evidence type="ECO:0000313" key="2">
    <source>
        <dbReference type="EMBL" id="SCB32964.1"/>
    </source>
</evidence>
<feature type="domain" description="ATPase BadF/BadG/BcrA/BcrD type" evidence="1">
    <location>
        <begin position="7"/>
        <end position="291"/>
    </location>
</feature>
<proteinExistence type="predicted"/>
<dbReference type="InterPro" id="IPR002731">
    <property type="entry name" value="ATPase_BadF"/>
</dbReference>
<keyword evidence="3" id="KW-1185">Reference proteome</keyword>
<gene>
    <name evidence="2" type="ORF">GA0061103_4547</name>
</gene>
<sequence>MSDDLILGIDGGGSKVLAALADRAGNVLLMSRSGGVNPMDNPNWRRELDLALRPFLEREQPAAVAAALPAYGEVAHLSEQQREAIESSFPKAKRYILNDVDAAHLGAFAGQPGILILSGTGSMAWARNSAGASARVGGWGDVIGDEGSSYWIGRAALSFVSQSLDGRARPTVLAKAMFEFLSLDSIDPVNALGGWVSELENPRAEIASLSVLVDRVARAGDGVAKQLIEQAASELAKHAEAIAPHCDPGADWTHAGGTFASRALLAALERRIGRPAVSPKLPPIGGALLAAARLLDWPVDDGWITQIAATAKTTAVHSGEADLNNKERREHA</sequence>
<dbReference type="SUPFAM" id="SSF53067">
    <property type="entry name" value="Actin-like ATPase domain"/>
    <property type="match status" value="2"/>
</dbReference>
<reference evidence="3" key="1">
    <citation type="submission" date="2016-08" db="EMBL/GenBank/DDBJ databases">
        <authorList>
            <person name="Varghese N."/>
            <person name="Submissions Spin"/>
        </authorList>
    </citation>
    <scope>NUCLEOTIDE SEQUENCE [LARGE SCALE GENOMIC DNA]</scope>
    <source>
        <strain evidence="3">HAMBI 2975</strain>
    </source>
</reference>
<dbReference type="PANTHER" id="PTHR43190:SF3">
    <property type="entry name" value="N-ACETYL-D-GLUCOSAMINE KINASE"/>
    <property type="match status" value="1"/>
</dbReference>
<dbReference type="AlphaFoldDB" id="A0A1C3VZF4"/>